<organism evidence="2 3">
    <name type="scientific">Deinococcus reticulitermitis</name>
    <dbReference type="NCBI Taxonomy" id="856736"/>
    <lineage>
        <taxon>Bacteria</taxon>
        <taxon>Thermotogati</taxon>
        <taxon>Deinococcota</taxon>
        <taxon>Deinococci</taxon>
        <taxon>Deinococcales</taxon>
        <taxon>Deinococcaceae</taxon>
        <taxon>Deinococcus</taxon>
    </lineage>
</organism>
<reference evidence="3" key="1">
    <citation type="submission" date="2016-10" db="EMBL/GenBank/DDBJ databases">
        <authorList>
            <person name="Varghese N."/>
            <person name="Submissions S."/>
        </authorList>
    </citation>
    <scope>NUCLEOTIDE SEQUENCE [LARGE SCALE GENOMIC DNA]</scope>
    <source>
        <strain evidence="3">CGMCC 1.10218</strain>
    </source>
</reference>
<evidence type="ECO:0000313" key="3">
    <source>
        <dbReference type="Proteomes" id="UP000199223"/>
    </source>
</evidence>
<evidence type="ECO:0000259" key="1">
    <source>
        <dbReference type="Pfam" id="PF13539"/>
    </source>
</evidence>
<keyword evidence="2" id="KW-0121">Carboxypeptidase</keyword>
<keyword evidence="3" id="KW-1185">Reference proteome</keyword>
<gene>
    <name evidence="2" type="ORF">SAMN04488058_101279</name>
</gene>
<keyword evidence="2" id="KW-0378">Hydrolase</keyword>
<proteinExistence type="predicted"/>
<dbReference type="Gene3D" id="3.30.1380.10">
    <property type="match status" value="1"/>
</dbReference>
<dbReference type="STRING" id="856736.SAMN04488058_101279"/>
<dbReference type="EMBL" id="FNZA01000001">
    <property type="protein sequence ID" value="SEI66379.1"/>
    <property type="molecule type" value="Genomic_DNA"/>
</dbReference>
<dbReference type="RefSeq" id="WP_092262713.1">
    <property type="nucleotide sequence ID" value="NZ_FNZA01000001.1"/>
</dbReference>
<accession>A0A1H6SEP9</accession>
<dbReference type="AlphaFoldDB" id="A0A1H6SEP9"/>
<dbReference type="Proteomes" id="UP000199223">
    <property type="component" value="Unassembled WGS sequence"/>
</dbReference>
<dbReference type="Pfam" id="PF13539">
    <property type="entry name" value="Peptidase_M15_4"/>
    <property type="match status" value="1"/>
</dbReference>
<keyword evidence="2" id="KW-0645">Protease</keyword>
<dbReference type="InterPro" id="IPR009045">
    <property type="entry name" value="Zn_M74/Hedgehog-like"/>
</dbReference>
<name>A0A1H6SEP9_9DEIO</name>
<dbReference type="OrthoDB" id="9799970at2"/>
<sequence>MNFDFAAAIAARPASDTASLIRHYGNPKGPGWSAAPGSGPSWFNPSPTWKRQNAVLIPLAQLPGFPPCPYGKLRGVTMHRLVAPIFLATWLLTHERGQTRHLRTFDGSAAYRHMGHNPRRDLSVHAFLAAVDFDAVWNGYGVPLERMQIDKEFVRTWEECGWTWGGRWTGEFADGMHFQWTDPVPGVRLAEWQDAARHPTTPLIVKPRPEVPLSQGYLYGPARSPDMAPTGDWVSIAVDGSGVPLVDAQGHARTVVFDEARARAKGLVK</sequence>
<protein>
    <submittedName>
        <fullName evidence="2">D-alanyl-D-alanine carboxypeptidase</fullName>
    </submittedName>
</protein>
<evidence type="ECO:0000313" key="2">
    <source>
        <dbReference type="EMBL" id="SEI66379.1"/>
    </source>
</evidence>
<feature type="domain" description="Peptidase M15C" evidence="1">
    <location>
        <begin position="119"/>
        <end position="180"/>
    </location>
</feature>
<dbReference type="SUPFAM" id="SSF55166">
    <property type="entry name" value="Hedgehog/DD-peptidase"/>
    <property type="match status" value="1"/>
</dbReference>
<dbReference type="InterPro" id="IPR039561">
    <property type="entry name" value="Peptidase_M15C"/>
</dbReference>
<dbReference type="GO" id="GO:0004180">
    <property type="term" value="F:carboxypeptidase activity"/>
    <property type="evidence" value="ECO:0007669"/>
    <property type="project" value="UniProtKB-KW"/>
</dbReference>